<gene>
    <name evidence="2" type="ORF">AKO1_014364</name>
</gene>
<keyword evidence="1" id="KW-0472">Membrane</keyword>
<feature type="transmembrane region" description="Helical" evidence="1">
    <location>
        <begin position="116"/>
        <end position="135"/>
    </location>
</feature>
<proteinExistence type="predicted"/>
<feature type="transmembrane region" description="Helical" evidence="1">
    <location>
        <begin position="76"/>
        <end position="95"/>
    </location>
</feature>
<evidence type="ECO:0000313" key="3">
    <source>
        <dbReference type="Proteomes" id="UP001431209"/>
    </source>
</evidence>
<dbReference type="EMBL" id="JAOPGA020000879">
    <property type="protein sequence ID" value="KAL0482654.1"/>
    <property type="molecule type" value="Genomic_DNA"/>
</dbReference>
<comment type="caution">
    <text evidence="2">The sequence shown here is derived from an EMBL/GenBank/DDBJ whole genome shotgun (WGS) entry which is preliminary data.</text>
</comment>
<reference evidence="2 3" key="1">
    <citation type="submission" date="2024-03" db="EMBL/GenBank/DDBJ databases">
        <title>The Acrasis kona genome and developmental transcriptomes reveal deep origins of eukaryotic multicellular pathways.</title>
        <authorList>
            <person name="Sheikh S."/>
            <person name="Fu C.-J."/>
            <person name="Brown M.W."/>
            <person name="Baldauf S.L."/>
        </authorList>
    </citation>
    <scope>NUCLEOTIDE SEQUENCE [LARGE SCALE GENOMIC DNA]</scope>
    <source>
        <strain evidence="2 3">ATCC MYA-3509</strain>
    </source>
</reference>
<feature type="transmembrane region" description="Helical" evidence="1">
    <location>
        <begin position="41"/>
        <end position="64"/>
    </location>
</feature>
<evidence type="ECO:0000313" key="2">
    <source>
        <dbReference type="EMBL" id="KAL0482654.1"/>
    </source>
</evidence>
<keyword evidence="1" id="KW-1133">Transmembrane helix</keyword>
<keyword evidence="1" id="KW-0812">Transmembrane</keyword>
<feature type="transmembrane region" description="Helical" evidence="1">
    <location>
        <begin position="155"/>
        <end position="179"/>
    </location>
</feature>
<dbReference type="Proteomes" id="UP001431209">
    <property type="component" value="Unassembled WGS sequence"/>
</dbReference>
<evidence type="ECO:0000256" key="1">
    <source>
        <dbReference type="SAM" id="Phobius"/>
    </source>
</evidence>
<protein>
    <submittedName>
        <fullName evidence="2">Uncharacterized protein</fullName>
    </submittedName>
</protein>
<sequence length="197" mass="21717">MSEVYQKVPTAQHTNQSYQNYQPNTTNPGNIQVRSAGIGTVILIVSITVGFCTLLPLGGVAYQIYYTAVQKDWTGFGINLANLITSVAFFLVLVVGCVSTTNLHNPTQRNITLTKMYIAGLFFFIVVESILYIVACVKQEEFIRSQYPEADKQQVIITIITTAALSVAGVLVCLCPLLICAIVRLNRLNDDVTYSRL</sequence>
<organism evidence="2 3">
    <name type="scientific">Acrasis kona</name>
    <dbReference type="NCBI Taxonomy" id="1008807"/>
    <lineage>
        <taxon>Eukaryota</taxon>
        <taxon>Discoba</taxon>
        <taxon>Heterolobosea</taxon>
        <taxon>Tetramitia</taxon>
        <taxon>Eutetramitia</taxon>
        <taxon>Acrasidae</taxon>
        <taxon>Acrasis</taxon>
    </lineage>
</organism>
<name>A0AAW2Z150_9EUKA</name>
<keyword evidence="3" id="KW-1185">Reference proteome</keyword>
<dbReference type="AlphaFoldDB" id="A0AAW2Z150"/>
<accession>A0AAW2Z150</accession>